<dbReference type="RefSeq" id="WP_376920017.1">
    <property type="nucleotide sequence ID" value="NZ_JBHRSW010000015.1"/>
</dbReference>
<keyword evidence="9" id="KW-0443">Lipid metabolism</keyword>
<dbReference type="InterPro" id="IPR000620">
    <property type="entry name" value="EamA_dom"/>
</dbReference>
<dbReference type="Gene3D" id="1.10.3730.20">
    <property type="match status" value="1"/>
</dbReference>
<reference evidence="14" key="1">
    <citation type="journal article" date="2019" name="Int. J. Syst. Evol. Microbiol.">
        <title>The Global Catalogue of Microorganisms (GCM) 10K type strain sequencing project: providing services to taxonomists for standard genome sequencing and annotation.</title>
        <authorList>
            <consortium name="The Broad Institute Genomics Platform"/>
            <consortium name="The Broad Institute Genome Sequencing Center for Infectious Disease"/>
            <person name="Wu L."/>
            <person name="Ma J."/>
        </authorList>
    </citation>
    <scope>NUCLEOTIDE SEQUENCE [LARGE SCALE GENOMIC DNA]</scope>
    <source>
        <strain evidence="14">KCTC 52473</strain>
    </source>
</reference>
<comment type="subcellular location">
    <subcellularLocation>
        <location evidence="1">Cell membrane</location>
        <topology evidence="1">Multi-pass membrane protein</topology>
    </subcellularLocation>
</comment>
<evidence type="ECO:0000256" key="8">
    <source>
        <dbReference type="ARBA" id="ARBA00022989"/>
    </source>
</evidence>
<keyword evidence="14" id="KW-1185">Reference proteome</keyword>
<evidence type="ECO:0000256" key="9">
    <source>
        <dbReference type="ARBA" id="ARBA00023098"/>
    </source>
</evidence>
<name>A0ABV7FRB5_9ALTE</name>
<evidence type="ECO:0000313" key="14">
    <source>
        <dbReference type="Proteomes" id="UP001595478"/>
    </source>
</evidence>
<dbReference type="InterPro" id="IPR000390">
    <property type="entry name" value="Small_drug/metabolite_transptr"/>
</dbReference>
<dbReference type="EMBL" id="JBHRSW010000015">
    <property type="protein sequence ID" value="MFC3121884.1"/>
    <property type="molecule type" value="Genomic_DNA"/>
</dbReference>
<feature type="transmembrane region" description="Helical" evidence="11">
    <location>
        <begin position="52"/>
        <end position="73"/>
    </location>
</feature>
<dbReference type="Pfam" id="PF00892">
    <property type="entry name" value="EamA"/>
    <property type="match status" value="1"/>
</dbReference>
<evidence type="ECO:0000256" key="1">
    <source>
        <dbReference type="ARBA" id="ARBA00004651"/>
    </source>
</evidence>
<feature type="transmembrane region" description="Helical" evidence="11">
    <location>
        <begin position="80"/>
        <end position="99"/>
    </location>
</feature>
<dbReference type="SUPFAM" id="SSF103481">
    <property type="entry name" value="Multidrug resistance efflux transporter EmrE"/>
    <property type="match status" value="1"/>
</dbReference>
<keyword evidence="3" id="KW-0444">Lipid biosynthesis</keyword>
<evidence type="ECO:0000256" key="4">
    <source>
        <dbReference type="ARBA" id="ARBA00022519"/>
    </source>
</evidence>
<keyword evidence="8 11" id="KW-1133">Transmembrane helix</keyword>
<gene>
    <name evidence="13" type="ORF">ACFOHL_09655</name>
</gene>
<dbReference type="InterPro" id="IPR037185">
    <property type="entry name" value="EmrE-like"/>
</dbReference>
<feature type="domain" description="EamA" evidence="12">
    <location>
        <begin position="50"/>
        <end position="122"/>
    </location>
</feature>
<feature type="transmembrane region" description="Helical" evidence="11">
    <location>
        <begin position="105"/>
        <end position="122"/>
    </location>
</feature>
<comment type="caution">
    <text evidence="13">The sequence shown here is derived from an EMBL/GenBank/DDBJ whole genome shotgun (WGS) entry which is preliminary data.</text>
</comment>
<keyword evidence="6 11" id="KW-0812">Transmembrane</keyword>
<evidence type="ECO:0000256" key="10">
    <source>
        <dbReference type="ARBA" id="ARBA00023136"/>
    </source>
</evidence>
<keyword evidence="4" id="KW-0997">Cell inner membrane</keyword>
<evidence type="ECO:0000259" key="12">
    <source>
        <dbReference type="Pfam" id="PF00892"/>
    </source>
</evidence>
<keyword evidence="5" id="KW-0441">Lipid A biosynthesis</keyword>
<organism evidence="13 14">
    <name type="scientific">Agaribacter flavus</name>
    <dbReference type="NCBI Taxonomy" id="1902781"/>
    <lineage>
        <taxon>Bacteria</taxon>
        <taxon>Pseudomonadati</taxon>
        <taxon>Pseudomonadota</taxon>
        <taxon>Gammaproteobacteria</taxon>
        <taxon>Alteromonadales</taxon>
        <taxon>Alteromonadaceae</taxon>
        <taxon>Agaribacter</taxon>
    </lineage>
</organism>
<evidence type="ECO:0000256" key="7">
    <source>
        <dbReference type="ARBA" id="ARBA00022985"/>
    </source>
</evidence>
<evidence type="ECO:0000256" key="6">
    <source>
        <dbReference type="ARBA" id="ARBA00022692"/>
    </source>
</evidence>
<proteinExistence type="predicted"/>
<dbReference type="Proteomes" id="UP001595478">
    <property type="component" value="Unassembled WGS sequence"/>
</dbReference>
<protein>
    <submittedName>
        <fullName evidence="13">EamA family transporter</fullName>
    </submittedName>
</protein>
<evidence type="ECO:0000256" key="2">
    <source>
        <dbReference type="ARBA" id="ARBA00022475"/>
    </source>
</evidence>
<dbReference type="PANTHER" id="PTHR30561:SF9">
    <property type="entry name" value="4-AMINO-4-DEOXY-L-ARABINOSE-PHOSPHOUNDECAPRENOL FLIPPASE SUBUNIT ARNF-RELATED"/>
    <property type="match status" value="1"/>
</dbReference>
<evidence type="ECO:0000256" key="3">
    <source>
        <dbReference type="ARBA" id="ARBA00022516"/>
    </source>
</evidence>
<dbReference type="PANTHER" id="PTHR30561">
    <property type="entry name" value="SMR FAMILY PROTON-DEPENDENT DRUG EFFLUX TRANSPORTER SUGE"/>
    <property type="match status" value="1"/>
</dbReference>
<keyword evidence="2" id="KW-1003">Cell membrane</keyword>
<evidence type="ECO:0000313" key="13">
    <source>
        <dbReference type="EMBL" id="MFC3121884.1"/>
    </source>
</evidence>
<sequence length="123" mass="13101">MNIITLVLIFASVLLSVAAQILLKNGMSGARVQTVLGLGNPVNSALTIFTDLWVIGGLFAYVSSAGIWLIVLSKIEVSKAYPFVGLGFIGTMLFAYWFLNEPLTVSKIVGTLLIVAGVLVISR</sequence>
<keyword evidence="10 11" id="KW-0472">Membrane</keyword>
<keyword evidence="7" id="KW-0448">Lipopolysaccharide biosynthesis</keyword>
<accession>A0ABV7FRB5</accession>
<evidence type="ECO:0000256" key="11">
    <source>
        <dbReference type="SAM" id="Phobius"/>
    </source>
</evidence>
<evidence type="ECO:0000256" key="5">
    <source>
        <dbReference type="ARBA" id="ARBA00022556"/>
    </source>
</evidence>